<sequence length="129" mass="13972">MYAPGLSVDVTSIAIIAILALIHDIVHHSNHFATTGSGERCGIFQHPGCETEHLDTIAEERPSSSSADASGSGGFASTGNDNGFHLTTISSKFVDSHLKLRKCNLDYCKHARCSYATCCRRHEKKDHSI</sequence>
<evidence type="ECO:0000313" key="1">
    <source>
        <dbReference type="EMBL" id="KAJ2893327.1"/>
    </source>
</evidence>
<accession>A0AAD5RGR2</accession>
<dbReference type="Proteomes" id="UP001201980">
    <property type="component" value="Unassembled WGS sequence"/>
</dbReference>
<proteinExistence type="predicted"/>
<protein>
    <submittedName>
        <fullName evidence="1">Uncharacterized protein</fullName>
    </submittedName>
</protein>
<name>A0AAD5RGR2_9PEZI</name>
<comment type="caution">
    <text evidence="1">The sequence shown here is derived from an EMBL/GenBank/DDBJ whole genome shotgun (WGS) entry which is preliminary data.</text>
</comment>
<organism evidence="1 2">
    <name type="scientific">Zalerion maritima</name>
    <dbReference type="NCBI Taxonomy" id="339359"/>
    <lineage>
        <taxon>Eukaryota</taxon>
        <taxon>Fungi</taxon>
        <taxon>Dikarya</taxon>
        <taxon>Ascomycota</taxon>
        <taxon>Pezizomycotina</taxon>
        <taxon>Sordariomycetes</taxon>
        <taxon>Lulworthiomycetidae</taxon>
        <taxon>Lulworthiales</taxon>
        <taxon>Lulworthiaceae</taxon>
        <taxon>Zalerion</taxon>
    </lineage>
</organism>
<keyword evidence="2" id="KW-1185">Reference proteome</keyword>
<gene>
    <name evidence="1" type="ORF">MKZ38_008794</name>
</gene>
<dbReference type="AlphaFoldDB" id="A0AAD5RGR2"/>
<reference evidence="1" key="1">
    <citation type="submission" date="2022-07" db="EMBL/GenBank/DDBJ databases">
        <title>Draft genome sequence of Zalerion maritima ATCC 34329, a (micro)plastics degrading marine fungus.</title>
        <authorList>
            <person name="Paco A."/>
            <person name="Goncalves M.F.M."/>
            <person name="Rocha-Santos T.A.P."/>
            <person name="Alves A."/>
        </authorList>
    </citation>
    <scope>NUCLEOTIDE SEQUENCE</scope>
    <source>
        <strain evidence="1">ATCC 34329</strain>
    </source>
</reference>
<evidence type="ECO:0000313" key="2">
    <source>
        <dbReference type="Proteomes" id="UP001201980"/>
    </source>
</evidence>
<dbReference type="EMBL" id="JAKWBI020000621">
    <property type="protein sequence ID" value="KAJ2893327.1"/>
    <property type="molecule type" value="Genomic_DNA"/>
</dbReference>